<evidence type="ECO:0000259" key="2">
    <source>
        <dbReference type="Pfam" id="PF22640"/>
    </source>
</evidence>
<dbReference type="InterPro" id="IPR029044">
    <property type="entry name" value="Nucleotide-diphossugar_trans"/>
</dbReference>
<dbReference type="SUPFAM" id="SSF53448">
    <property type="entry name" value="Nucleotide-diphospho-sugar transferases"/>
    <property type="match status" value="1"/>
</dbReference>
<dbReference type="GO" id="GO:0004475">
    <property type="term" value="F:mannose-1-phosphate guanylyltransferase (GTP) activity"/>
    <property type="evidence" value="ECO:0007669"/>
    <property type="project" value="InterPro"/>
</dbReference>
<protein>
    <recommendedName>
        <fullName evidence="5">Nucleotidyl transferase domain-containing protein</fullName>
    </recommendedName>
</protein>
<dbReference type="InterPro" id="IPR054566">
    <property type="entry name" value="ManC/GMP-like_b-helix"/>
</dbReference>
<dbReference type="Pfam" id="PF22640">
    <property type="entry name" value="ManC_GMP_beta-helix"/>
    <property type="match status" value="1"/>
</dbReference>
<dbReference type="STRING" id="1802424.A2480_00460"/>
<evidence type="ECO:0000313" key="4">
    <source>
        <dbReference type="Proteomes" id="UP000176988"/>
    </source>
</evidence>
<dbReference type="Pfam" id="PF00483">
    <property type="entry name" value="NTP_transferase"/>
    <property type="match status" value="1"/>
</dbReference>
<feature type="domain" description="MannoseP isomerase/GMP-like beta-helix" evidence="2">
    <location>
        <begin position="295"/>
        <end position="350"/>
    </location>
</feature>
<dbReference type="InterPro" id="IPR049577">
    <property type="entry name" value="GMPP_N"/>
</dbReference>
<feature type="domain" description="Nucleotidyl transferase" evidence="1">
    <location>
        <begin position="3"/>
        <end position="288"/>
    </location>
</feature>
<gene>
    <name evidence="3" type="ORF">A2480_00460</name>
</gene>
<dbReference type="InterPro" id="IPR051161">
    <property type="entry name" value="Mannose-6P_isomerase_type2"/>
</dbReference>
<dbReference type="SUPFAM" id="SSF159283">
    <property type="entry name" value="Guanosine diphospho-D-mannose pyrophosphorylase/mannose-6-phosphate isomerase linker domain"/>
    <property type="match status" value="1"/>
</dbReference>
<dbReference type="AlphaFoldDB" id="A0A1F7WG36"/>
<dbReference type="EMBL" id="MGFG01000016">
    <property type="protein sequence ID" value="OGM01138.1"/>
    <property type="molecule type" value="Genomic_DNA"/>
</dbReference>
<evidence type="ECO:0008006" key="5">
    <source>
        <dbReference type="Google" id="ProtNLM"/>
    </source>
</evidence>
<dbReference type="GO" id="GO:0009298">
    <property type="term" value="P:GDP-mannose biosynthetic process"/>
    <property type="evidence" value="ECO:0007669"/>
    <property type="project" value="TreeGrafter"/>
</dbReference>
<dbReference type="Proteomes" id="UP000176988">
    <property type="component" value="Unassembled WGS sequence"/>
</dbReference>
<organism evidence="3 4">
    <name type="scientific">Candidatus Uhrbacteria bacterium RIFOXYC2_FULL_47_19</name>
    <dbReference type="NCBI Taxonomy" id="1802424"/>
    <lineage>
        <taxon>Bacteria</taxon>
        <taxon>Candidatus Uhriibacteriota</taxon>
    </lineage>
</organism>
<dbReference type="Gene3D" id="3.90.550.10">
    <property type="entry name" value="Spore Coat Polysaccharide Biosynthesis Protein SpsA, Chain A"/>
    <property type="match status" value="1"/>
</dbReference>
<dbReference type="InterPro" id="IPR005835">
    <property type="entry name" value="NTP_transferase_dom"/>
</dbReference>
<name>A0A1F7WG36_9BACT</name>
<comment type="caution">
    <text evidence="3">The sequence shown here is derived from an EMBL/GenBank/DDBJ whole genome shotgun (WGS) entry which is preliminary data.</text>
</comment>
<reference evidence="3 4" key="1">
    <citation type="journal article" date="2016" name="Nat. Commun.">
        <title>Thousands of microbial genomes shed light on interconnected biogeochemical processes in an aquifer system.</title>
        <authorList>
            <person name="Anantharaman K."/>
            <person name="Brown C.T."/>
            <person name="Hug L.A."/>
            <person name="Sharon I."/>
            <person name="Castelle C.J."/>
            <person name="Probst A.J."/>
            <person name="Thomas B.C."/>
            <person name="Singh A."/>
            <person name="Wilkins M.J."/>
            <person name="Karaoz U."/>
            <person name="Brodie E.L."/>
            <person name="Williams K.H."/>
            <person name="Hubbard S.S."/>
            <person name="Banfield J.F."/>
        </authorList>
    </citation>
    <scope>NUCLEOTIDE SEQUENCE [LARGE SCALE GENOMIC DNA]</scope>
</reference>
<dbReference type="PANTHER" id="PTHR46390">
    <property type="entry name" value="MANNOSE-1-PHOSPHATE GUANYLYLTRANSFERASE"/>
    <property type="match status" value="1"/>
</dbReference>
<dbReference type="PANTHER" id="PTHR46390:SF1">
    <property type="entry name" value="MANNOSE-1-PHOSPHATE GUANYLYLTRANSFERASE"/>
    <property type="match status" value="1"/>
</dbReference>
<evidence type="ECO:0000313" key="3">
    <source>
        <dbReference type="EMBL" id="OGM01138.1"/>
    </source>
</evidence>
<sequence length="360" mass="40066">MIAIILAGGGGTRLWPVSRQNSPKQLEAIVGPLSMLKATYARVRSKFEVEDIYVATAEDQVAAVLSQLPELSIDHIMQEPCRRDTAAAIGYTLLRLSVDRPDENFVIINSDAHVRDPDAYHAVISAAGRAVTADPSRTALIGLRPSYPETGYGYIKLASRLGHGGDGLEIYEVERFVEKPDRKTAEMYLADGSYLWNPTLIVGCVRSFLELYRLHLPQHAELFSQMRASFGSETETKIINDCFRRLPAVSIDYGILEKEQRLLVIPAEFGWMDIGNWRTVREVLARDHQENVVRGSYIEIDSVGNLIHCPEGKLVATVGISGMIIVDTGDALLICPQERAHEVKSIVDRLKADEKFKSFL</sequence>
<dbReference type="CDD" id="cd02509">
    <property type="entry name" value="GDP-M1P_Guanylyltransferase"/>
    <property type="match status" value="1"/>
</dbReference>
<proteinExistence type="predicted"/>
<accession>A0A1F7WG36</accession>
<evidence type="ECO:0000259" key="1">
    <source>
        <dbReference type="Pfam" id="PF00483"/>
    </source>
</evidence>